<dbReference type="EMBL" id="JAUEDK010000095">
    <property type="protein sequence ID" value="MDN0077761.1"/>
    <property type="molecule type" value="Genomic_DNA"/>
</dbReference>
<comment type="caution">
    <text evidence="2">The sequence shown here is derived from an EMBL/GenBank/DDBJ whole genome shotgun (WGS) entry which is preliminary data.</text>
</comment>
<sequence length="260" mass="27536">MSATNEQWSKLSFTGLETALRFAQVSFDGAERLVKLNLDISKQSLEENVKAVRELSGVSDPQEVFNRVSQIANQAFEQAVNNSRNVYEIISCTQAGLTRLAEKNSDVIKKTWATSIEDFTKNTPAGSDVAFDTLKNTIAAPTNALSNFNKVAEQVTVIADAGVKTASTETTEAVETATIETIEAVETAVTETSKAVKVTTTAATEAVKTATIETIEAVETAVTETSEAVKVATTASTEAVKTAATETAKAAKITAKRSGS</sequence>
<organism evidence="2 3">
    <name type="scientific">Crenobacter oryzisoli</name>
    <dbReference type="NCBI Taxonomy" id="3056844"/>
    <lineage>
        <taxon>Bacteria</taxon>
        <taxon>Pseudomonadati</taxon>
        <taxon>Pseudomonadota</taxon>
        <taxon>Betaproteobacteria</taxon>
        <taxon>Neisseriales</taxon>
        <taxon>Neisseriaceae</taxon>
        <taxon>Crenobacter</taxon>
    </lineage>
</organism>
<protein>
    <submittedName>
        <fullName evidence="2">TIGR01841 family phasin</fullName>
    </submittedName>
</protein>
<reference evidence="2" key="1">
    <citation type="submission" date="2023-06" db="EMBL/GenBank/DDBJ databases">
        <authorList>
            <person name="Zhang S."/>
        </authorList>
    </citation>
    <scope>NUCLEOTIDE SEQUENCE</scope>
    <source>
        <strain evidence="2">SG2303</strain>
    </source>
</reference>
<keyword evidence="3" id="KW-1185">Reference proteome</keyword>
<dbReference type="InterPro" id="IPR010127">
    <property type="entry name" value="Phasin_subfam-1"/>
</dbReference>
<proteinExistence type="predicted"/>
<gene>
    <name evidence="2" type="primary">phaP</name>
    <name evidence="2" type="ORF">QU481_23460</name>
</gene>
<dbReference type="Pfam" id="PF09361">
    <property type="entry name" value="Phasin_2"/>
    <property type="match status" value="1"/>
</dbReference>
<dbReference type="RefSeq" id="WP_289832361.1">
    <property type="nucleotide sequence ID" value="NZ_JAUEDK010000095.1"/>
</dbReference>
<dbReference type="InterPro" id="IPR018968">
    <property type="entry name" value="Phasin"/>
</dbReference>
<evidence type="ECO:0000313" key="2">
    <source>
        <dbReference type="EMBL" id="MDN0077761.1"/>
    </source>
</evidence>
<accession>A0ABT7XVD6</accession>
<feature type="domain" description="Phasin" evidence="1">
    <location>
        <begin position="6"/>
        <end position="104"/>
    </location>
</feature>
<dbReference type="NCBIfam" id="TIGR01841">
    <property type="entry name" value="phasin"/>
    <property type="match status" value="1"/>
</dbReference>
<evidence type="ECO:0000259" key="1">
    <source>
        <dbReference type="Pfam" id="PF09361"/>
    </source>
</evidence>
<evidence type="ECO:0000313" key="3">
    <source>
        <dbReference type="Proteomes" id="UP001168540"/>
    </source>
</evidence>
<name>A0ABT7XVD6_9NEIS</name>
<dbReference type="Proteomes" id="UP001168540">
    <property type="component" value="Unassembled WGS sequence"/>
</dbReference>